<dbReference type="EMBL" id="BOPH01000017">
    <property type="protein sequence ID" value="GIJ66219.1"/>
    <property type="molecule type" value="Genomic_DNA"/>
</dbReference>
<keyword evidence="2" id="KW-0812">Transmembrane</keyword>
<accession>A0A8J4E998</accession>
<organism evidence="4 5">
    <name type="scientific">Virgisporangium ochraceum</name>
    <dbReference type="NCBI Taxonomy" id="65505"/>
    <lineage>
        <taxon>Bacteria</taxon>
        <taxon>Bacillati</taxon>
        <taxon>Actinomycetota</taxon>
        <taxon>Actinomycetes</taxon>
        <taxon>Micromonosporales</taxon>
        <taxon>Micromonosporaceae</taxon>
        <taxon>Virgisporangium</taxon>
    </lineage>
</organism>
<dbReference type="AlphaFoldDB" id="A0A8J4E998"/>
<evidence type="ECO:0000313" key="5">
    <source>
        <dbReference type="Proteomes" id="UP000635606"/>
    </source>
</evidence>
<dbReference type="Proteomes" id="UP000635606">
    <property type="component" value="Unassembled WGS sequence"/>
</dbReference>
<feature type="compositionally biased region" description="Low complexity" evidence="1">
    <location>
        <begin position="150"/>
        <end position="184"/>
    </location>
</feature>
<name>A0A8J4E998_9ACTN</name>
<feature type="compositionally biased region" description="Low complexity" evidence="1">
    <location>
        <begin position="1"/>
        <end position="16"/>
    </location>
</feature>
<evidence type="ECO:0000313" key="4">
    <source>
        <dbReference type="EMBL" id="GIJ66219.1"/>
    </source>
</evidence>
<dbReference type="InterPro" id="IPR021949">
    <property type="entry name" value="DUF3566_TM"/>
</dbReference>
<dbReference type="Pfam" id="PF12089">
    <property type="entry name" value="DUF3566"/>
    <property type="match status" value="1"/>
</dbReference>
<evidence type="ECO:0000256" key="1">
    <source>
        <dbReference type="SAM" id="MobiDB-lite"/>
    </source>
</evidence>
<proteinExistence type="predicted"/>
<feature type="compositionally biased region" description="Gly residues" evidence="1">
    <location>
        <begin position="34"/>
        <end position="84"/>
    </location>
</feature>
<sequence>MTETQAAANARAAEAAAGRDGKSDQEPPTAARGAGAGASPGSAPGGSPGSPPGGSGPGGSSGPAGPAGGNRPGGPGAARPGGGPNLAKPDDAPSSDGGRRAPSSGAPGGSPSAGGPPRSDFGRPVGTTPTPGPGAPPVFFPPPPSGAVGGSPAPTSGSPASGSSRPVSGSAAGRAVVGRAAVGGETTGPAPSYTRAPGMAPPPDVLVPSQGGDSVGTQALPTGVGGPGRPAAAAARGAASVGNRPPGSEHDRDTTGPITGAARVTEAVRAARATVAGAATGRAGGTRRARLHIKRVDPWSMMKFSFAVSLVLFFVAVVATSVLYLALDAMGVFDEVNKALSELVGNAGGSAGGGFKITAKGVVGGSALLGAVNVVLFTALATLGAFIYNVCADLVGGIELTLAEKD</sequence>
<feature type="domain" description="DUF3566" evidence="3">
    <location>
        <begin position="287"/>
        <end position="404"/>
    </location>
</feature>
<feature type="compositionally biased region" description="Polar residues" evidence="1">
    <location>
        <begin position="211"/>
        <end position="220"/>
    </location>
</feature>
<evidence type="ECO:0000256" key="2">
    <source>
        <dbReference type="SAM" id="Phobius"/>
    </source>
</evidence>
<gene>
    <name evidence="4" type="ORF">Voc01_011360</name>
</gene>
<feature type="transmembrane region" description="Helical" evidence="2">
    <location>
        <begin position="367"/>
        <end position="388"/>
    </location>
</feature>
<keyword evidence="5" id="KW-1185">Reference proteome</keyword>
<reference evidence="4" key="1">
    <citation type="submission" date="2021-01" db="EMBL/GenBank/DDBJ databases">
        <title>Whole genome shotgun sequence of Virgisporangium ochraceum NBRC 16418.</title>
        <authorList>
            <person name="Komaki H."/>
            <person name="Tamura T."/>
        </authorList>
    </citation>
    <scope>NUCLEOTIDE SEQUENCE</scope>
    <source>
        <strain evidence="4">NBRC 16418</strain>
    </source>
</reference>
<feature type="transmembrane region" description="Helical" evidence="2">
    <location>
        <begin position="304"/>
        <end position="327"/>
    </location>
</feature>
<feature type="compositionally biased region" description="Low complexity" evidence="1">
    <location>
        <begin position="229"/>
        <end position="242"/>
    </location>
</feature>
<evidence type="ECO:0000259" key="3">
    <source>
        <dbReference type="Pfam" id="PF12089"/>
    </source>
</evidence>
<protein>
    <recommendedName>
        <fullName evidence="3">DUF3566 domain-containing protein</fullName>
    </recommendedName>
</protein>
<comment type="caution">
    <text evidence="4">The sequence shown here is derived from an EMBL/GenBank/DDBJ whole genome shotgun (WGS) entry which is preliminary data.</text>
</comment>
<feature type="compositionally biased region" description="Pro residues" evidence="1">
    <location>
        <begin position="130"/>
        <end position="145"/>
    </location>
</feature>
<feature type="compositionally biased region" description="Low complexity" evidence="1">
    <location>
        <begin position="113"/>
        <end position="129"/>
    </location>
</feature>
<keyword evidence="2" id="KW-0472">Membrane</keyword>
<feature type="region of interest" description="Disordered" evidence="1">
    <location>
        <begin position="1"/>
        <end position="258"/>
    </location>
</feature>
<keyword evidence="2" id="KW-1133">Transmembrane helix</keyword>